<name>A0A1X6NSJ3_PORUM</name>
<dbReference type="PANTHER" id="PTHR35550:SF2">
    <property type="entry name" value="OS05G0401200 PROTEIN"/>
    <property type="match status" value="1"/>
</dbReference>
<evidence type="ECO:0000313" key="2">
    <source>
        <dbReference type="EMBL" id="OSX71572.1"/>
    </source>
</evidence>
<gene>
    <name evidence="2" type="ORF">BU14_0521s0005</name>
</gene>
<keyword evidence="3" id="KW-1185">Reference proteome</keyword>
<sequence length="227" mass="23635">MAVSTMAPCFVPTVALGAASPLHLGRASACSAAATRSFLGTSRVAVSCRPTSAHVAAPQMMVAPTGQTPTPPAAAAGGDDAGEPDDGEVMLAPNLAIPAVLLTTAGLSATAGGGGGAVAAVPLGLLGAFLAFQTYYIRFVFTETELRVAKRSGGGWSTERGWAYSGWVNWELWWPSFPVLCYFREKDSYEGAGSPHFFPVIFNANQLLRALQTRTGITKDDYPTPPP</sequence>
<protein>
    <submittedName>
        <fullName evidence="2">Uncharacterized protein</fullName>
    </submittedName>
</protein>
<feature type="region of interest" description="Disordered" evidence="1">
    <location>
        <begin position="63"/>
        <end position="84"/>
    </location>
</feature>
<dbReference type="Proteomes" id="UP000218209">
    <property type="component" value="Unassembled WGS sequence"/>
</dbReference>
<dbReference type="PANTHER" id="PTHR35550">
    <property type="match status" value="1"/>
</dbReference>
<dbReference type="Pfam" id="PF11317">
    <property type="entry name" value="DUF3119"/>
    <property type="match status" value="1"/>
</dbReference>
<dbReference type="EMBL" id="KV919124">
    <property type="protein sequence ID" value="OSX71572.1"/>
    <property type="molecule type" value="Genomic_DNA"/>
</dbReference>
<accession>A0A1X6NSJ3</accession>
<reference evidence="2 3" key="1">
    <citation type="submission" date="2017-03" db="EMBL/GenBank/DDBJ databases">
        <title>WGS assembly of Porphyra umbilicalis.</title>
        <authorList>
            <person name="Brawley S.H."/>
            <person name="Blouin N.A."/>
            <person name="Ficko-Blean E."/>
            <person name="Wheeler G.L."/>
            <person name="Lohr M."/>
            <person name="Goodson H.V."/>
            <person name="Jenkins J.W."/>
            <person name="Blaby-Haas C.E."/>
            <person name="Helliwell K.E."/>
            <person name="Chan C."/>
            <person name="Marriage T."/>
            <person name="Bhattacharya D."/>
            <person name="Klein A.S."/>
            <person name="Badis Y."/>
            <person name="Brodie J."/>
            <person name="Cao Y."/>
            <person name="Collen J."/>
            <person name="Dittami S.M."/>
            <person name="Gachon C.M."/>
            <person name="Green B.R."/>
            <person name="Karpowicz S."/>
            <person name="Kim J.W."/>
            <person name="Kudahl U."/>
            <person name="Lin S."/>
            <person name="Michel G."/>
            <person name="Mittag M."/>
            <person name="Olson B.J."/>
            <person name="Pangilinan J."/>
            <person name="Peng Y."/>
            <person name="Qiu H."/>
            <person name="Shu S."/>
            <person name="Singer J.T."/>
            <person name="Smith A.G."/>
            <person name="Sprecher B.N."/>
            <person name="Wagner V."/>
            <person name="Wang W."/>
            <person name="Wang Z.-Y."/>
            <person name="Yan J."/>
            <person name="Yarish C."/>
            <person name="Zoeuner-Riek S."/>
            <person name="Zhuang Y."/>
            <person name="Zou Y."/>
            <person name="Lindquist E.A."/>
            <person name="Grimwood J."/>
            <person name="Barry K."/>
            <person name="Rokhsar D.S."/>
            <person name="Schmutz J."/>
            <person name="Stiller J.W."/>
            <person name="Grossman A.R."/>
            <person name="Prochnik S.E."/>
        </authorList>
    </citation>
    <scope>NUCLEOTIDE SEQUENCE [LARGE SCALE GENOMIC DNA]</scope>
    <source>
        <strain evidence="2">4086291</strain>
    </source>
</reference>
<feature type="compositionally biased region" description="Low complexity" evidence="1">
    <location>
        <begin position="63"/>
        <end position="78"/>
    </location>
</feature>
<dbReference type="InterPro" id="IPR021467">
    <property type="entry name" value="DUF3119"/>
</dbReference>
<proteinExistence type="predicted"/>
<evidence type="ECO:0000313" key="3">
    <source>
        <dbReference type="Proteomes" id="UP000218209"/>
    </source>
</evidence>
<dbReference type="AlphaFoldDB" id="A0A1X6NSJ3"/>
<evidence type="ECO:0000256" key="1">
    <source>
        <dbReference type="SAM" id="MobiDB-lite"/>
    </source>
</evidence>
<organism evidence="2 3">
    <name type="scientific">Porphyra umbilicalis</name>
    <name type="common">Purple laver</name>
    <name type="synonym">Red alga</name>
    <dbReference type="NCBI Taxonomy" id="2786"/>
    <lineage>
        <taxon>Eukaryota</taxon>
        <taxon>Rhodophyta</taxon>
        <taxon>Bangiophyceae</taxon>
        <taxon>Bangiales</taxon>
        <taxon>Bangiaceae</taxon>
        <taxon>Porphyra</taxon>
    </lineage>
</organism>
<dbReference type="OrthoDB" id="5903at2759"/>